<dbReference type="Proteomes" id="UP001314170">
    <property type="component" value="Unassembled WGS sequence"/>
</dbReference>
<keyword evidence="3" id="KW-1185">Reference proteome</keyword>
<reference evidence="2 3" key="1">
    <citation type="submission" date="2024-01" db="EMBL/GenBank/DDBJ databases">
        <authorList>
            <person name="Waweru B."/>
        </authorList>
    </citation>
    <scope>NUCLEOTIDE SEQUENCE [LARGE SCALE GENOMIC DNA]</scope>
</reference>
<dbReference type="AlphaFoldDB" id="A0AAV1R722"/>
<feature type="region of interest" description="Disordered" evidence="1">
    <location>
        <begin position="54"/>
        <end position="102"/>
    </location>
</feature>
<evidence type="ECO:0000313" key="2">
    <source>
        <dbReference type="EMBL" id="CAK7328604.1"/>
    </source>
</evidence>
<comment type="caution">
    <text evidence="2">The sequence shown here is derived from an EMBL/GenBank/DDBJ whole genome shotgun (WGS) entry which is preliminary data.</text>
</comment>
<evidence type="ECO:0000313" key="3">
    <source>
        <dbReference type="Proteomes" id="UP001314170"/>
    </source>
</evidence>
<feature type="compositionally biased region" description="Basic and acidic residues" evidence="1">
    <location>
        <begin position="12"/>
        <end position="26"/>
    </location>
</feature>
<proteinExistence type="predicted"/>
<protein>
    <submittedName>
        <fullName evidence="2">Uncharacterized protein</fullName>
    </submittedName>
</protein>
<feature type="region of interest" description="Disordered" evidence="1">
    <location>
        <begin position="1"/>
        <end position="26"/>
    </location>
</feature>
<name>A0AAV1R722_9ROSI</name>
<sequence length="102" mass="11279">MILFRPPPRGSGAERDARVRDAEGRVSYRGEKEPFFRPLHSQLIAKPSMLNKAQPYGARKKEGKRLLPSGRGSGRDPIRPGSPAYEIKEGVPPIEDGGKRSN</sequence>
<organism evidence="2 3">
    <name type="scientific">Dovyalis caffra</name>
    <dbReference type="NCBI Taxonomy" id="77055"/>
    <lineage>
        <taxon>Eukaryota</taxon>
        <taxon>Viridiplantae</taxon>
        <taxon>Streptophyta</taxon>
        <taxon>Embryophyta</taxon>
        <taxon>Tracheophyta</taxon>
        <taxon>Spermatophyta</taxon>
        <taxon>Magnoliopsida</taxon>
        <taxon>eudicotyledons</taxon>
        <taxon>Gunneridae</taxon>
        <taxon>Pentapetalae</taxon>
        <taxon>rosids</taxon>
        <taxon>fabids</taxon>
        <taxon>Malpighiales</taxon>
        <taxon>Salicaceae</taxon>
        <taxon>Flacourtieae</taxon>
        <taxon>Dovyalis</taxon>
    </lineage>
</organism>
<evidence type="ECO:0000256" key="1">
    <source>
        <dbReference type="SAM" id="MobiDB-lite"/>
    </source>
</evidence>
<gene>
    <name evidence="2" type="ORF">DCAF_LOCUS6330</name>
</gene>
<dbReference type="EMBL" id="CAWUPB010000903">
    <property type="protein sequence ID" value="CAK7328604.1"/>
    <property type="molecule type" value="Genomic_DNA"/>
</dbReference>
<accession>A0AAV1R722</accession>